<reference evidence="5" key="3">
    <citation type="submission" date="2016-11" db="EMBL/GenBank/DDBJ databases">
        <authorList>
            <person name="Papadimitriou K."/>
        </authorList>
    </citation>
    <scope>NUCLEOTIDE SEQUENCE [LARGE SCALE GENOMIC DNA]</scope>
    <source>
        <strain evidence="5">ACA-DC 1533</strain>
    </source>
</reference>
<dbReference type="Proteomes" id="UP000051491">
    <property type="component" value="Unassembled WGS sequence"/>
</dbReference>
<protein>
    <submittedName>
        <fullName evidence="2">Membrane protein</fullName>
    </submittedName>
</protein>
<evidence type="ECO:0000313" key="2">
    <source>
        <dbReference type="EMBL" id="KRN84453.1"/>
    </source>
</evidence>
<dbReference type="EMBL" id="LT630287">
    <property type="protein sequence ID" value="SFV41266.1"/>
    <property type="molecule type" value="Genomic_DNA"/>
</dbReference>
<evidence type="ECO:0000313" key="3">
    <source>
        <dbReference type="EMBL" id="SFV41266.1"/>
    </source>
</evidence>
<organism evidence="2 4">
    <name type="scientific">Ligilactobacillus acidipiscis</name>
    <dbReference type="NCBI Taxonomy" id="89059"/>
    <lineage>
        <taxon>Bacteria</taxon>
        <taxon>Bacillati</taxon>
        <taxon>Bacillota</taxon>
        <taxon>Bacilli</taxon>
        <taxon>Lactobacillales</taxon>
        <taxon>Lactobacillaceae</taxon>
        <taxon>Ligilactobacillus</taxon>
    </lineage>
</organism>
<keyword evidence="1" id="KW-1133">Transmembrane helix</keyword>
<evidence type="ECO:0000313" key="4">
    <source>
        <dbReference type="Proteomes" id="UP000051491"/>
    </source>
</evidence>
<name>A0A0R2KAT6_9LACO</name>
<accession>A0A0R2KAT6</accession>
<keyword evidence="1" id="KW-0472">Membrane</keyword>
<reference evidence="3" key="2">
    <citation type="submission" date="2016-11" db="EMBL/GenBank/DDBJ databases">
        <authorList>
            <person name="Jaros S."/>
            <person name="Januszkiewicz K."/>
            <person name="Wedrychowicz H."/>
        </authorList>
    </citation>
    <scope>NUCLEOTIDE SEQUENCE [LARGE SCALE GENOMIC DNA]</scope>
    <source>
        <strain evidence="3">ACA-DC 1533</strain>
    </source>
</reference>
<evidence type="ECO:0000313" key="5">
    <source>
        <dbReference type="Proteomes" id="UP000190935"/>
    </source>
</evidence>
<reference evidence="2 4" key="1">
    <citation type="journal article" date="2015" name="Genome Announc.">
        <title>Expanding the biotechnology potential of lactobacilli through comparative genomics of 213 strains and associated genera.</title>
        <authorList>
            <person name="Sun Z."/>
            <person name="Harris H.M."/>
            <person name="McCann A."/>
            <person name="Guo C."/>
            <person name="Argimon S."/>
            <person name="Zhang W."/>
            <person name="Yang X."/>
            <person name="Jeffery I.B."/>
            <person name="Cooney J.C."/>
            <person name="Kagawa T.F."/>
            <person name="Liu W."/>
            <person name="Song Y."/>
            <person name="Salvetti E."/>
            <person name="Wrobel A."/>
            <person name="Rasinkangas P."/>
            <person name="Parkhill J."/>
            <person name="Rea M.C."/>
            <person name="O'Sullivan O."/>
            <person name="Ritari J."/>
            <person name="Douillard F.P."/>
            <person name="Paul Ross R."/>
            <person name="Yang R."/>
            <person name="Briner A.E."/>
            <person name="Felis G.E."/>
            <person name="de Vos W.M."/>
            <person name="Barrangou R."/>
            <person name="Klaenhammer T.R."/>
            <person name="Caufield P.W."/>
            <person name="Cui Y."/>
            <person name="Zhang H."/>
            <person name="O'Toole P.W."/>
        </authorList>
    </citation>
    <scope>NUCLEOTIDE SEQUENCE [LARGE SCALE GENOMIC DNA]</scope>
    <source>
        <strain evidence="2 4">DSM 15353</strain>
    </source>
</reference>
<evidence type="ECO:0000256" key="1">
    <source>
        <dbReference type="SAM" id="Phobius"/>
    </source>
</evidence>
<feature type="transmembrane region" description="Helical" evidence="1">
    <location>
        <begin position="156"/>
        <end position="178"/>
    </location>
</feature>
<dbReference type="RefSeq" id="WP_010498281.1">
    <property type="nucleotide sequence ID" value="NZ_DAIMTB010000095.1"/>
</dbReference>
<sequence length="227" mass="24659">MEYISLLGVLVIILGFAFKLDTLAVVVLSALVTALVSGIDFVSFLEILGKGFMDNRMVSLFFLTLPTIGIIERHGLKQAAVNLIHKVKELTPGRIFDIYLAIRELAGVFGISLQGHVQFIAPLINPMAQAAGKVDGVFDNNSSDLIKGQAAANENFGNFFAQNLFVASASVLLIASTMKSLGHPVSTNGIVLYSIPMAVITFLICVYYNHRFDKQLEKGGSRNEHNN</sequence>
<dbReference type="EMBL" id="JQBK01000031">
    <property type="protein sequence ID" value="KRN84453.1"/>
    <property type="molecule type" value="Genomic_DNA"/>
</dbReference>
<dbReference type="InterPro" id="IPR010374">
    <property type="entry name" value="DUF969"/>
</dbReference>
<feature type="transmembrane region" description="Helical" evidence="1">
    <location>
        <begin position="190"/>
        <end position="208"/>
    </location>
</feature>
<dbReference type="PATRIC" id="fig|89059.3.peg.1322"/>
<gene>
    <name evidence="2" type="ORF">IV43_GL001223</name>
    <name evidence="3" type="ORF">LAC1533_1843</name>
</gene>
<dbReference type="STRING" id="89059.LAC1533_1843"/>
<feature type="transmembrane region" description="Helical" evidence="1">
    <location>
        <begin position="27"/>
        <end position="48"/>
    </location>
</feature>
<dbReference type="KEGG" id="laca:LAC1533_1843"/>
<proteinExistence type="predicted"/>
<dbReference type="OrthoDB" id="80065at2"/>
<dbReference type="GeneID" id="95349955"/>
<dbReference type="Pfam" id="PF06149">
    <property type="entry name" value="DUF969"/>
    <property type="match status" value="1"/>
</dbReference>
<keyword evidence="1" id="KW-0812">Transmembrane</keyword>
<dbReference type="AlphaFoldDB" id="A0A0R2KAT6"/>
<dbReference type="Proteomes" id="UP000190935">
    <property type="component" value="Chromosome I"/>
</dbReference>